<proteinExistence type="predicted"/>
<reference evidence="3 4" key="1">
    <citation type="submission" date="2020-08" db="EMBL/GenBank/DDBJ databases">
        <title>Sequencing the genomes of 1000 actinobacteria strains.</title>
        <authorList>
            <person name="Klenk H.-P."/>
        </authorList>
    </citation>
    <scope>NUCLEOTIDE SEQUENCE [LARGE SCALE GENOMIC DNA]</scope>
    <source>
        <strain evidence="3 4">DSM 45486</strain>
    </source>
</reference>
<dbReference type="PANTHER" id="PTHR43581:SF2">
    <property type="entry name" value="EXCINUCLEASE ATPASE SUBUNIT"/>
    <property type="match status" value="1"/>
</dbReference>
<protein>
    <submittedName>
        <fullName evidence="3">Putative ATP-dependent endonuclease of OLD family</fullName>
    </submittedName>
</protein>
<name>A0A7W9HFV8_9PSEU</name>
<dbReference type="EMBL" id="JACHMO010000001">
    <property type="protein sequence ID" value="MBB5801226.1"/>
    <property type="molecule type" value="Genomic_DNA"/>
</dbReference>
<keyword evidence="3" id="KW-0378">Hydrolase</keyword>
<dbReference type="Proteomes" id="UP000552097">
    <property type="component" value="Unassembled WGS sequence"/>
</dbReference>
<dbReference type="Pfam" id="PF20469">
    <property type="entry name" value="OLD-like_TOPRIM"/>
    <property type="match status" value="1"/>
</dbReference>
<evidence type="ECO:0000259" key="1">
    <source>
        <dbReference type="Pfam" id="PF13304"/>
    </source>
</evidence>
<evidence type="ECO:0000313" key="3">
    <source>
        <dbReference type="EMBL" id="MBB5801226.1"/>
    </source>
</evidence>
<dbReference type="RefSeq" id="WP_184916798.1">
    <property type="nucleotide sequence ID" value="NZ_JACHMO010000001.1"/>
</dbReference>
<keyword evidence="3" id="KW-0540">Nuclease</keyword>
<dbReference type="Pfam" id="PF13304">
    <property type="entry name" value="AAA_21"/>
    <property type="match status" value="1"/>
</dbReference>
<dbReference type="SUPFAM" id="SSF52540">
    <property type="entry name" value="P-loop containing nucleoside triphosphate hydrolases"/>
    <property type="match status" value="1"/>
</dbReference>
<keyword evidence="3" id="KW-0255">Endonuclease</keyword>
<dbReference type="Gene3D" id="3.40.50.300">
    <property type="entry name" value="P-loop containing nucleotide triphosphate hydrolases"/>
    <property type="match status" value="2"/>
</dbReference>
<evidence type="ECO:0000313" key="4">
    <source>
        <dbReference type="Proteomes" id="UP000552097"/>
    </source>
</evidence>
<comment type="caution">
    <text evidence="3">The sequence shown here is derived from an EMBL/GenBank/DDBJ whole genome shotgun (WGS) entry which is preliminary data.</text>
</comment>
<sequence>MHLQKYSVRGFRSLAKVADIPISSPTILAGPNDGGKTAALGALGFLLGTHTVTEDDRSYLAGEDGGRCADTEVIGDFRLDGWEQEKFGLPADLRIRRWVDGELAPRYEIWGPVPDDEELRDLNGKLVPDLKDLATRFGIRLSKPTKPVLLDALAEYAREHSSGQGWSGMPPALADRLPRLTEFEGHSLDPEAAIRSVLAVRFKTYMAEENVQGRVRELETAARDWLGIQAKPLADHIVERFGDIASVTVEAEVSFSPSLRSASLRLERASGEQVRLDRSGRGSARRVSMAVWEGTSELLVEHAGDEVDPEVGPPVQVIVAYDEPDTHLDYHFQREVMGIIRRQSAAKHVSVVVATHSMNLIDGVDIRDVVLLKLDDARRTVVQRLGSAEHTEFDRHLGAIAAAVGLRNSVLLHERCFLAVEGETEQLAIPLLFMLSEGMSLQAAGIALWACGGNDGALNLASYLHKHKRSVMLMIDADSEANSKIFRQSNLTRHFGQDRDKVSIMLGKMSGVHELEELFDDETWVRTANEAWPRDGDWTPEHFKAHRGQKKFSAGVEYMLKQHGKQHPSGKPAMLWEVVVRLDRREDVPEELRNVFTDLRELAG</sequence>
<feature type="domain" description="ATPase AAA-type core" evidence="1">
    <location>
        <begin position="322"/>
        <end position="362"/>
    </location>
</feature>
<dbReference type="InterPro" id="IPR003959">
    <property type="entry name" value="ATPase_AAA_core"/>
</dbReference>
<dbReference type="PANTHER" id="PTHR43581">
    <property type="entry name" value="ATP/GTP PHOSPHATASE"/>
    <property type="match status" value="1"/>
</dbReference>
<dbReference type="InterPro" id="IPR034139">
    <property type="entry name" value="TOPRIM_OLD"/>
</dbReference>
<dbReference type="AlphaFoldDB" id="A0A7W9HFV8"/>
<dbReference type="InterPro" id="IPR051396">
    <property type="entry name" value="Bact_Antivir_Def_Nuclease"/>
</dbReference>
<organism evidence="3 4">
    <name type="scientific">Saccharothrix ecbatanensis</name>
    <dbReference type="NCBI Taxonomy" id="1105145"/>
    <lineage>
        <taxon>Bacteria</taxon>
        <taxon>Bacillati</taxon>
        <taxon>Actinomycetota</taxon>
        <taxon>Actinomycetes</taxon>
        <taxon>Pseudonocardiales</taxon>
        <taxon>Pseudonocardiaceae</taxon>
        <taxon>Saccharothrix</taxon>
    </lineage>
</organism>
<dbReference type="InterPro" id="IPR027417">
    <property type="entry name" value="P-loop_NTPase"/>
</dbReference>
<feature type="domain" description="OLD protein-like TOPRIM" evidence="2">
    <location>
        <begin position="417"/>
        <end position="478"/>
    </location>
</feature>
<gene>
    <name evidence="3" type="ORF">F4560_000994</name>
</gene>
<accession>A0A7W9HFV8</accession>
<evidence type="ECO:0000259" key="2">
    <source>
        <dbReference type="Pfam" id="PF20469"/>
    </source>
</evidence>
<keyword evidence="4" id="KW-1185">Reference proteome</keyword>
<dbReference type="GO" id="GO:0004519">
    <property type="term" value="F:endonuclease activity"/>
    <property type="evidence" value="ECO:0007669"/>
    <property type="project" value="UniProtKB-KW"/>
</dbReference>